<comment type="caution">
    <text evidence="2">The sequence shown here is derived from an EMBL/GenBank/DDBJ whole genome shotgun (WGS) entry which is preliminary data.</text>
</comment>
<dbReference type="OrthoDB" id="1846188at2759"/>
<gene>
    <name evidence="2" type="ORF">BT93_L5848</name>
</gene>
<keyword evidence="1" id="KW-1133">Transmembrane helix</keyword>
<evidence type="ECO:0000313" key="3">
    <source>
        <dbReference type="Proteomes" id="UP000806378"/>
    </source>
</evidence>
<name>A0A8T0CVE7_CORYI</name>
<keyword evidence="1" id="KW-0472">Membrane</keyword>
<evidence type="ECO:0000313" key="2">
    <source>
        <dbReference type="EMBL" id="KAF7850119.1"/>
    </source>
</evidence>
<keyword evidence="3" id="KW-1185">Reference proteome</keyword>
<dbReference type="Gramene" id="rna-gnl|WGS:JABURB|Cocit.L5848.1">
    <property type="protein sequence ID" value="cds-KAF7850119.1"/>
    <property type="gene ID" value="gene-BT93_L5848"/>
</dbReference>
<protein>
    <submittedName>
        <fullName evidence="2">Uncharacterized protein</fullName>
    </submittedName>
</protein>
<proteinExistence type="predicted"/>
<dbReference type="InterPro" id="IPR004158">
    <property type="entry name" value="DUF247_pln"/>
</dbReference>
<keyword evidence="1" id="KW-0812">Transmembrane</keyword>
<evidence type="ECO:0000256" key="1">
    <source>
        <dbReference type="SAM" id="Phobius"/>
    </source>
</evidence>
<dbReference type="AlphaFoldDB" id="A0A8T0CVE7"/>
<organism evidence="2 3">
    <name type="scientific">Corymbia citriodora subsp. variegata</name>
    <dbReference type="NCBI Taxonomy" id="360336"/>
    <lineage>
        <taxon>Eukaryota</taxon>
        <taxon>Viridiplantae</taxon>
        <taxon>Streptophyta</taxon>
        <taxon>Embryophyta</taxon>
        <taxon>Tracheophyta</taxon>
        <taxon>Spermatophyta</taxon>
        <taxon>Magnoliopsida</taxon>
        <taxon>eudicotyledons</taxon>
        <taxon>Gunneridae</taxon>
        <taxon>Pentapetalae</taxon>
        <taxon>rosids</taxon>
        <taxon>malvids</taxon>
        <taxon>Myrtales</taxon>
        <taxon>Myrtaceae</taxon>
        <taxon>Myrtoideae</taxon>
        <taxon>Eucalypteae</taxon>
        <taxon>Corymbia</taxon>
    </lineage>
</organism>
<accession>A0A8T0CVE7</accession>
<dbReference type="Proteomes" id="UP000806378">
    <property type="component" value="Unassembled WGS sequence"/>
</dbReference>
<dbReference type="PANTHER" id="PTHR31170:SF18">
    <property type="entry name" value="(WILD MALAYSIAN BANANA) HYPOTHETICAL PROTEIN"/>
    <property type="match status" value="1"/>
</dbReference>
<feature type="transmembrane region" description="Helical" evidence="1">
    <location>
        <begin position="411"/>
        <end position="435"/>
    </location>
</feature>
<sequence>MDPLTPSLDRNLNDWIVEVNENLKRMPSDEHQHHKKVSIYRVPHTGLNDKAYRPQAVSFGPYHHDNEHLRPMEEHKQRALLHFLKRCGKTLKPFLESLSKVARVIEESYDMLDSKWSSSEGAAGQFLKLMISDGCFMLKIMRTSTQRTSIQTGDSYAPDDPIFSYHGERYTIPSIKRDMLMLENQLPTLVLNQLVTVATDSKQDYEYINNLILKFCSPFPRITKMGKCLHVLDVFRKSMLMKPKKNFQYDLVFWMGYGQNIIRSAAELEEAGIRFKKNRTKSLLDISFANGVLRLPVIIVNDTTESMFLNLMAFERFHLGARYELTSYLSFMDKIIDNEQDIALLHKRGIIQNNLETDKGAAELFNSMSKGMMLAPDDRLNFVLKKVSKYRKNPWNVWRANLFHTYFRNPWVILSLIAAVLLFALTIIQTVYAVLSYNK</sequence>
<dbReference type="Pfam" id="PF03140">
    <property type="entry name" value="DUF247"/>
    <property type="match status" value="1"/>
</dbReference>
<dbReference type="PANTHER" id="PTHR31170">
    <property type="entry name" value="BNAC04G53230D PROTEIN"/>
    <property type="match status" value="1"/>
</dbReference>
<dbReference type="EMBL" id="MU089645">
    <property type="protein sequence ID" value="KAF7850119.1"/>
    <property type="molecule type" value="Genomic_DNA"/>
</dbReference>
<reference evidence="2" key="1">
    <citation type="submission" date="2020-05" db="EMBL/GenBank/DDBJ databases">
        <title>WGS assembly of Corymbia citriodora subspecies variegata.</title>
        <authorList>
            <person name="Barry K."/>
            <person name="Hundley H."/>
            <person name="Shu S."/>
            <person name="Jenkins J."/>
            <person name="Grimwood J."/>
            <person name="Baten A."/>
        </authorList>
    </citation>
    <scope>NUCLEOTIDE SEQUENCE</scope>
    <source>
        <strain evidence="2">CV2-018</strain>
    </source>
</reference>